<dbReference type="EMBL" id="CP034235">
    <property type="protein sequence ID" value="QGQ98105.1"/>
    <property type="molecule type" value="Genomic_DNA"/>
</dbReference>
<dbReference type="AlphaFoldDB" id="A0A6B8RRD0"/>
<accession>A0A6B8RRD0</accession>
<proteinExistence type="predicted"/>
<keyword evidence="1" id="KW-0946">Virion</keyword>
<dbReference type="Proteomes" id="UP000426246">
    <property type="component" value="Chromosome"/>
</dbReference>
<name>A0A6B8RRD0_9BACL</name>
<sequence length="72" mass="8355">MEQQDQDQGYAVHETLELHEIISFKTLCLSKSKIMHALVSDSELSEIFKEDIKQSTKAIKDIQNLFSEEEQQ</sequence>
<protein>
    <submittedName>
        <fullName evidence="1">Spore coat protein</fullName>
    </submittedName>
</protein>
<dbReference type="RefSeq" id="WP_155703203.1">
    <property type="nucleotide sequence ID" value="NZ_CP034235.1"/>
</dbReference>
<dbReference type="InterPro" id="IPR012347">
    <property type="entry name" value="Ferritin-like"/>
</dbReference>
<evidence type="ECO:0000313" key="1">
    <source>
        <dbReference type="EMBL" id="QGQ98105.1"/>
    </source>
</evidence>
<reference evidence="2" key="1">
    <citation type="submission" date="2018-11" db="EMBL/GenBank/DDBJ databases">
        <title>Complete genome sequence of Paenibacillus sp. ML311-T8.</title>
        <authorList>
            <person name="Nam Y.-D."/>
            <person name="Kang J."/>
            <person name="Chung W.-H."/>
            <person name="Park Y.S."/>
        </authorList>
    </citation>
    <scope>NUCLEOTIDE SEQUENCE [LARGE SCALE GENOMIC DNA]</scope>
    <source>
        <strain evidence="2">ML311-T8</strain>
    </source>
</reference>
<dbReference type="KEGG" id="ppsc:EHS13_26065"/>
<dbReference type="OrthoDB" id="2356617at2"/>
<organism evidence="1 2">
    <name type="scientific">Paenibacillus psychroresistens</name>
    <dbReference type="NCBI Taxonomy" id="1778678"/>
    <lineage>
        <taxon>Bacteria</taxon>
        <taxon>Bacillati</taxon>
        <taxon>Bacillota</taxon>
        <taxon>Bacilli</taxon>
        <taxon>Bacillales</taxon>
        <taxon>Paenibacillaceae</taxon>
        <taxon>Paenibacillus</taxon>
    </lineage>
</organism>
<keyword evidence="2" id="KW-1185">Reference proteome</keyword>
<evidence type="ECO:0000313" key="2">
    <source>
        <dbReference type="Proteomes" id="UP000426246"/>
    </source>
</evidence>
<dbReference type="Gene3D" id="1.20.1260.10">
    <property type="match status" value="1"/>
</dbReference>
<gene>
    <name evidence="1" type="ORF">EHS13_26065</name>
</gene>
<keyword evidence="1" id="KW-0167">Capsid protein</keyword>